<keyword evidence="2 4" id="KW-0479">Metal-binding</keyword>
<dbReference type="STRING" id="683125.SAMN05660206_1118"/>
<dbReference type="GO" id="GO:0020037">
    <property type="term" value="F:heme binding"/>
    <property type="evidence" value="ECO:0007669"/>
    <property type="project" value="InterPro"/>
</dbReference>
<keyword evidence="3 4" id="KW-0408">Iron</keyword>
<feature type="transmembrane region" description="Helical" evidence="6">
    <location>
        <begin position="114"/>
        <end position="135"/>
    </location>
</feature>
<gene>
    <name evidence="8" type="ORF">SAMN05660206_1118</name>
</gene>
<keyword evidence="1 4" id="KW-0349">Heme</keyword>
<reference evidence="8 9" key="1">
    <citation type="submission" date="2016-10" db="EMBL/GenBank/DDBJ databases">
        <authorList>
            <person name="de Groot N.N."/>
        </authorList>
    </citation>
    <scope>NUCLEOTIDE SEQUENCE [LARGE SCALE GENOMIC DNA]</scope>
    <source>
        <strain evidence="8 9">DSM 22789</strain>
    </source>
</reference>
<evidence type="ECO:0000259" key="7">
    <source>
        <dbReference type="PROSITE" id="PS51007"/>
    </source>
</evidence>
<dbReference type="AlphaFoldDB" id="A0A1I6V203"/>
<dbReference type="InterPro" id="IPR038414">
    <property type="entry name" value="CcoP_N_sf"/>
</dbReference>
<evidence type="ECO:0000313" key="9">
    <source>
        <dbReference type="Proteomes" id="UP000198785"/>
    </source>
</evidence>
<dbReference type="Gene3D" id="1.10.760.10">
    <property type="entry name" value="Cytochrome c-like domain"/>
    <property type="match status" value="1"/>
</dbReference>
<evidence type="ECO:0000256" key="2">
    <source>
        <dbReference type="ARBA" id="ARBA00022723"/>
    </source>
</evidence>
<feature type="region of interest" description="Disordered" evidence="5">
    <location>
        <begin position="262"/>
        <end position="299"/>
    </location>
</feature>
<keyword evidence="9" id="KW-1185">Reference proteome</keyword>
<evidence type="ECO:0000256" key="5">
    <source>
        <dbReference type="SAM" id="MobiDB-lite"/>
    </source>
</evidence>
<dbReference type="RefSeq" id="WP_093366842.1">
    <property type="nucleotide sequence ID" value="NZ_FOZZ01000011.1"/>
</dbReference>
<dbReference type="OrthoDB" id="9811281at2"/>
<feature type="domain" description="Cytochrome c" evidence="7">
    <location>
        <begin position="180"/>
        <end position="259"/>
    </location>
</feature>
<feature type="compositionally biased region" description="Acidic residues" evidence="5">
    <location>
        <begin position="282"/>
        <end position="299"/>
    </location>
</feature>
<dbReference type="GO" id="GO:0046872">
    <property type="term" value="F:metal ion binding"/>
    <property type="evidence" value="ECO:0007669"/>
    <property type="project" value="UniProtKB-KW"/>
</dbReference>
<evidence type="ECO:0000256" key="6">
    <source>
        <dbReference type="SAM" id="Phobius"/>
    </source>
</evidence>
<dbReference type="InterPro" id="IPR009056">
    <property type="entry name" value="Cyt_c-like_dom"/>
</dbReference>
<dbReference type="Gene3D" id="6.10.280.130">
    <property type="match status" value="1"/>
</dbReference>
<dbReference type="InterPro" id="IPR032858">
    <property type="entry name" value="CcoP_N"/>
</dbReference>
<dbReference type="SUPFAM" id="SSF46626">
    <property type="entry name" value="Cytochrome c"/>
    <property type="match status" value="1"/>
</dbReference>
<sequence length="299" mass="32572">MNILLLTADTTAQATNWLSGSGNLYSDLLIVALIVVMIVLLSTALVVQKAIKSIVKLTMPELAAEEAAKKSKKFDWNALWSKILSLRPIEEEKNIEIDHEYDGIKELDNPVPGWFNALFYGTIGFGIIYLFIYHISGWGLNQDQEYVREMAQAEKAKQEYLSQAANLIDESTIEIDETGILANSGKSIFIANCAACHGNSGEGTIGPNLTDDYWLHGGDIKDIFKVVKYGVPDKGMVPWEQTLSPGQIAEVSNYIITLRGTNPANPKAPEGEKVVYGGGEAAADETDSEAVAEESEAAI</sequence>
<evidence type="ECO:0000256" key="3">
    <source>
        <dbReference type="ARBA" id="ARBA00023004"/>
    </source>
</evidence>
<dbReference type="PANTHER" id="PTHR33751">
    <property type="entry name" value="CBB3-TYPE CYTOCHROME C OXIDASE SUBUNIT FIXP"/>
    <property type="match status" value="1"/>
</dbReference>
<keyword evidence="6" id="KW-0472">Membrane</keyword>
<keyword evidence="6" id="KW-1133">Transmembrane helix</keyword>
<evidence type="ECO:0000256" key="4">
    <source>
        <dbReference type="PROSITE-ProRule" id="PRU00433"/>
    </source>
</evidence>
<accession>A0A1I6V203</accession>
<organism evidence="8 9">
    <name type="scientific">Sphingobacterium wenxiniae</name>
    <dbReference type="NCBI Taxonomy" id="683125"/>
    <lineage>
        <taxon>Bacteria</taxon>
        <taxon>Pseudomonadati</taxon>
        <taxon>Bacteroidota</taxon>
        <taxon>Sphingobacteriia</taxon>
        <taxon>Sphingobacteriales</taxon>
        <taxon>Sphingobacteriaceae</taxon>
        <taxon>Sphingobacterium</taxon>
    </lineage>
</organism>
<dbReference type="PROSITE" id="PS51007">
    <property type="entry name" value="CYTC"/>
    <property type="match status" value="1"/>
</dbReference>
<proteinExistence type="predicted"/>
<dbReference type="InterPro" id="IPR050597">
    <property type="entry name" value="Cytochrome_c_Oxidase_Subunit"/>
</dbReference>
<dbReference type="EMBL" id="FOZZ01000011">
    <property type="protein sequence ID" value="SFT07627.1"/>
    <property type="molecule type" value="Genomic_DNA"/>
</dbReference>
<dbReference type="Pfam" id="PF13442">
    <property type="entry name" value="Cytochrome_CBB3"/>
    <property type="match status" value="1"/>
</dbReference>
<evidence type="ECO:0000256" key="1">
    <source>
        <dbReference type="ARBA" id="ARBA00022617"/>
    </source>
</evidence>
<dbReference type="Pfam" id="PF14715">
    <property type="entry name" value="FixP_N"/>
    <property type="match status" value="1"/>
</dbReference>
<name>A0A1I6V203_9SPHI</name>
<keyword evidence="6" id="KW-0812">Transmembrane</keyword>
<dbReference type="Proteomes" id="UP000198785">
    <property type="component" value="Unassembled WGS sequence"/>
</dbReference>
<dbReference type="InterPro" id="IPR036909">
    <property type="entry name" value="Cyt_c-like_dom_sf"/>
</dbReference>
<dbReference type="PANTHER" id="PTHR33751:SF1">
    <property type="entry name" value="CBB3-TYPE CYTOCHROME C OXIDASE SUBUNIT FIXP"/>
    <property type="match status" value="1"/>
</dbReference>
<protein>
    <submittedName>
        <fullName evidence="8">Cytochrome c oxidase cbb3-type subunit 3</fullName>
    </submittedName>
</protein>
<feature type="transmembrane region" description="Helical" evidence="6">
    <location>
        <begin position="24"/>
        <end position="47"/>
    </location>
</feature>
<dbReference type="GO" id="GO:0009055">
    <property type="term" value="F:electron transfer activity"/>
    <property type="evidence" value="ECO:0007669"/>
    <property type="project" value="InterPro"/>
</dbReference>
<evidence type="ECO:0000313" key="8">
    <source>
        <dbReference type="EMBL" id="SFT07627.1"/>
    </source>
</evidence>